<dbReference type="Pfam" id="PF01715">
    <property type="entry name" value="IPPT"/>
    <property type="match status" value="1"/>
</dbReference>
<dbReference type="InterPro" id="IPR039657">
    <property type="entry name" value="Dimethylallyltransferase"/>
</dbReference>
<keyword evidence="15" id="KW-1185">Reference proteome</keyword>
<feature type="site" description="Interaction with substrate tRNA" evidence="10">
    <location>
        <position position="94"/>
    </location>
</feature>
<gene>
    <name evidence="10" type="primary">miaA</name>
    <name evidence="14" type="ORF">Gocc_0932</name>
</gene>
<evidence type="ECO:0000256" key="7">
    <source>
        <dbReference type="ARBA" id="ARBA00022840"/>
    </source>
</evidence>
<evidence type="ECO:0000256" key="12">
    <source>
        <dbReference type="RuleBase" id="RU003784"/>
    </source>
</evidence>
<dbReference type="GO" id="GO:0005524">
    <property type="term" value="F:ATP binding"/>
    <property type="evidence" value="ECO:0007669"/>
    <property type="project" value="UniProtKB-UniRule"/>
</dbReference>
<feature type="site" description="Interaction with substrate tRNA" evidence="10">
    <location>
        <position position="120"/>
    </location>
</feature>
<dbReference type="OrthoDB" id="9776390at2"/>
<keyword evidence="5 10" id="KW-0819">tRNA processing</keyword>
<keyword evidence="6 10" id="KW-0547">Nucleotide-binding</keyword>
<evidence type="ECO:0000256" key="9">
    <source>
        <dbReference type="ARBA" id="ARBA00049563"/>
    </source>
</evidence>
<dbReference type="EMBL" id="QQZY01000002">
    <property type="protein sequence ID" value="RDI75134.1"/>
    <property type="molecule type" value="Genomic_DNA"/>
</dbReference>
<dbReference type="PANTHER" id="PTHR11088:SF60">
    <property type="entry name" value="TRNA DIMETHYLALLYLTRANSFERASE"/>
    <property type="match status" value="1"/>
</dbReference>
<name>A0A7M2YZE8_9ACTN</name>
<dbReference type="Proteomes" id="UP000254134">
    <property type="component" value="Unassembled WGS sequence"/>
</dbReference>
<evidence type="ECO:0000313" key="14">
    <source>
        <dbReference type="EMBL" id="RDI75134.1"/>
    </source>
</evidence>
<keyword evidence="8 10" id="KW-0460">Magnesium</keyword>
<dbReference type="AlphaFoldDB" id="A0A7M2YZE8"/>
<reference evidence="14 15" key="1">
    <citation type="submission" date="2018-07" db="EMBL/GenBank/DDBJ databases">
        <title>High-quality-draft genome sequence of Gaiella occulta.</title>
        <authorList>
            <person name="Severino R."/>
            <person name="Froufe H.J.C."/>
            <person name="Rainey F.A."/>
            <person name="Barroso C."/>
            <person name="Albuquerque L."/>
            <person name="Lobo-Da-Cunha A."/>
            <person name="Da Costa M.S."/>
            <person name="Egas C."/>
        </authorList>
    </citation>
    <scope>NUCLEOTIDE SEQUENCE [LARGE SCALE GENOMIC DNA]</scope>
    <source>
        <strain evidence="14 15">F2-233</strain>
    </source>
</reference>
<accession>A0A7M2YZE8</accession>
<dbReference type="EC" id="2.5.1.75" evidence="10"/>
<evidence type="ECO:0000256" key="11">
    <source>
        <dbReference type="RuleBase" id="RU003783"/>
    </source>
</evidence>
<feature type="binding site" evidence="10">
    <location>
        <begin position="11"/>
        <end position="16"/>
    </location>
    <ligand>
        <name>substrate</name>
    </ligand>
</feature>
<reference evidence="15" key="2">
    <citation type="journal article" date="2019" name="MicrobiologyOpen">
        <title>High-quality draft genome sequence of Gaiella occulta isolated from a 150 meter deep mineral water borehole and comparison with the genome sequences of other deep-branching lineages of the phylum Actinobacteria.</title>
        <authorList>
            <person name="Severino R."/>
            <person name="Froufe H.J.C."/>
            <person name="Barroso C."/>
            <person name="Albuquerque L."/>
            <person name="Lobo-da-Cunha A."/>
            <person name="da Costa M.S."/>
            <person name="Egas C."/>
        </authorList>
    </citation>
    <scope>NUCLEOTIDE SEQUENCE [LARGE SCALE GENOMIC DNA]</scope>
    <source>
        <strain evidence="15">F2-233</strain>
    </source>
</reference>
<comment type="catalytic activity">
    <reaction evidence="9 10 11">
        <text>adenosine(37) in tRNA + dimethylallyl diphosphate = N(6)-dimethylallyladenosine(37) in tRNA + diphosphate</text>
        <dbReference type="Rhea" id="RHEA:26482"/>
        <dbReference type="Rhea" id="RHEA-COMP:10162"/>
        <dbReference type="Rhea" id="RHEA-COMP:10375"/>
        <dbReference type="ChEBI" id="CHEBI:33019"/>
        <dbReference type="ChEBI" id="CHEBI:57623"/>
        <dbReference type="ChEBI" id="CHEBI:74411"/>
        <dbReference type="ChEBI" id="CHEBI:74415"/>
        <dbReference type="EC" id="2.5.1.75"/>
    </reaction>
</comment>
<keyword evidence="7 10" id="KW-0067">ATP-binding</keyword>
<evidence type="ECO:0000313" key="15">
    <source>
        <dbReference type="Proteomes" id="UP000254134"/>
    </source>
</evidence>
<dbReference type="HAMAP" id="MF_00185">
    <property type="entry name" value="IPP_trans"/>
    <property type="match status" value="1"/>
</dbReference>
<protein>
    <recommendedName>
        <fullName evidence="10">tRNA dimethylallyltransferase</fullName>
        <ecNumber evidence="10">2.5.1.75</ecNumber>
    </recommendedName>
    <alternativeName>
        <fullName evidence="10">Dimethylallyl diphosphate:tRNA dimethylallyltransferase</fullName>
        <shortName evidence="10">DMAPP:tRNA dimethylallyltransferase</shortName>
        <shortName evidence="10">DMATase</shortName>
    </alternativeName>
    <alternativeName>
        <fullName evidence="10">Isopentenyl-diphosphate:tRNA isopentenyltransferase</fullName>
        <shortName evidence="10">IPP transferase</shortName>
        <shortName evidence="10">IPPT</shortName>
        <shortName evidence="10">IPTase</shortName>
    </alternativeName>
</protein>
<evidence type="ECO:0000256" key="4">
    <source>
        <dbReference type="ARBA" id="ARBA00022679"/>
    </source>
</evidence>
<comment type="caution">
    <text evidence="14">The sequence shown here is derived from an EMBL/GenBank/DDBJ whole genome shotgun (WGS) entry which is preliminary data.</text>
</comment>
<keyword evidence="4 10" id="KW-0808">Transferase</keyword>
<evidence type="ECO:0000256" key="8">
    <source>
        <dbReference type="ARBA" id="ARBA00022842"/>
    </source>
</evidence>
<dbReference type="GO" id="GO:0052381">
    <property type="term" value="F:tRNA dimethylallyltransferase activity"/>
    <property type="evidence" value="ECO:0007669"/>
    <property type="project" value="UniProtKB-UniRule"/>
</dbReference>
<dbReference type="InterPro" id="IPR027417">
    <property type="entry name" value="P-loop_NTPase"/>
</dbReference>
<comment type="cofactor">
    <cofactor evidence="1 10">
        <name>Mg(2+)</name>
        <dbReference type="ChEBI" id="CHEBI:18420"/>
    </cofactor>
</comment>
<comment type="similarity">
    <text evidence="3 10 13">Belongs to the IPP transferase family.</text>
</comment>
<comment type="subunit">
    <text evidence="10">Monomer.</text>
</comment>
<evidence type="ECO:0000256" key="13">
    <source>
        <dbReference type="RuleBase" id="RU003785"/>
    </source>
</evidence>
<sequence>MVAVVAVFGPTASGKSAVAEALAARLRTGVVSCDALQVYRGLPLLTNQPSSPTALVGIRETNEEMSVAAFAALAHAAVDDLVARTGHAVVAGGTGLYLRAALADLAVPPRPADATRERIRREVESDPGAAHARLRVADPAAAATVHPNDLRRVARALELAESGASLVPADDRLWSAATRHETLIVGLEVPRDELEHRIVERTDAMFRAGVVDEVRRALAAGVSRTAEKALGLREIATLPEVQARERIVVRTRRYAAYQRKWMRRIPGLVSVDATRSPEEVVDAILEMARARQ</sequence>
<evidence type="ECO:0000256" key="5">
    <source>
        <dbReference type="ARBA" id="ARBA00022694"/>
    </source>
</evidence>
<evidence type="ECO:0000256" key="10">
    <source>
        <dbReference type="HAMAP-Rule" id="MF_00185"/>
    </source>
</evidence>
<comment type="function">
    <text evidence="2 10 12">Catalyzes the transfer of a dimethylallyl group onto the adenine at position 37 in tRNAs that read codons beginning with uridine, leading to the formation of N6-(dimethylallyl)adenosine (i(6)A).</text>
</comment>
<dbReference type="NCBIfam" id="TIGR00174">
    <property type="entry name" value="miaA"/>
    <property type="match status" value="1"/>
</dbReference>
<dbReference type="Gene3D" id="1.10.20.140">
    <property type="match status" value="1"/>
</dbReference>
<evidence type="ECO:0000256" key="2">
    <source>
        <dbReference type="ARBA" id="ARBA00003213"/>
    </source>
</evidence>
<dbReference type="InterPro" id="IPR018022">
    <property type="entry name" value="IPT"/>
</dbReference>
<proteinExistence type="inferred from homology"/>
<evidence type="ECO:0000256" key="1">
    <source>
        <dbReference type="ARBA" id="ARBA00001946"/>
    </source>
</evidence>
<dbReference type="PANTHER" id="PTHR11088">
    <property type="entry name" value="TRNA DIMETHYLALLYLTRANSFERASE"/>
    <property type="match status" value="1"/>
</dbReference>
<feature type="binding site" evidence="10">
    <location>
        <begin position="9"/>
        <end position="16"/>
    </location>
    <ligand>
        <name>ATP</name>
        <dbReference type="ChEBI" id="CHEBI:30616"/>
    </ligand>
</feature>
<dbReference type="RefSeq" id="WP_114795368.1">
    <property type="nucleotide sequence ID" value="NZ_QQZY01000002.1"/>
</dbReference>
<dbReference type="GO" id="GO:0006400">
    <property type="term" value="P:tRNA modification"/>
    <property type="evidence" value="ECO:0007669"/>
    <property type="project" value="TreeGrafter"/>
</dbReference>
<dbReference type="SUPFAM" id="SSF52540">
    <property type="entry name" value="P-loop containing nucleoside triphosphate hydrolases"/>
    <property type="match status" value="1"/>
</dbReference>
<evidence type="ECO:0000256" key="6">
    <source>
        <dbReference type="ARBA" id="ARBA00022741"/>
    </source>
</evidence>
<comment type="caution">
    <text evidence="10">Lacks conserved residue(s) required for the propagation of feature annotation.</text>
</comment>
<evidence type="ECO:0000256" key="3">
    <source>
        <dbReference type="ARBA" id="ARBA00005842"/>
    </source>
</evidence>
<organism evidence="14 15">
    <name type="scientific">Gaiella occulta</name>
    <dbReference type="NCBI Taxonomy" id="1002870"/>
    <lineage>
        <taxon>Bacteria</taxon>
        <taxon>Bacillati</taxon>
        <taxon>Actinomycetota</taxon>
        <taxon>Thermoleophilia</taxon>
        <taxon>Gaiellales</taxon>
        <taxon>Gaiellaceae</taxon>
        <taxon>Gaiella</taxon>
    </lineage>
</organism>
<dbReference type="Gene3D" id="3.40.50.300">
    <property type="entry name" value="P-loop containing nucleotide triphosphate hydrolases"/>
    <property type="match status" value="1"/>
</dbReference>